<name>A0A5B7D5R9_PORTR</name>
<dbReference type="Proteomes" id="UP000324222">
    <property type="component" value="Unassembled WGS sequence"/>
</dbReference>
<protein>
    <submittedName>
        <fullName evidence="2">Uncharacterized protein</fullName>
    </submittedName>
</protein>
<organism evidence="2 3">
    <name type="scientific">Portunus trituberculatus</name>
    <name type="common">Swimming crab</name>
    <name type="synonym">Neptunus trituberculatus</name>
    <dbReference type="NCBI Taxonomy" id="210409"/>
    <lineage>
        <taxon>Eukaryota</taxon>
        <taxon>Metazoa</taxon>
        <taxon>Ecdysozoa</taxon>
        <taxon>Arthropoda</taxon>
        <taxon>Crustacea</taxon>
        <taxon>Multicrustacea</taxon>
        <taxon>Malacostraca</taxon>
        <taxon>Eumalacostraca</taxon>
        <taxon>Eucarida</taxon>
        <taxon>Decapoda</taxon>
        <taxon>Pleocyemata</taxon>
        <taxon>Brachyura</taxon>
        <taxon>Eubrachyura</taxon>
        <taxon>Portunoidea</taxon>
        <taxon>Portunidae</taxon>
        <taxon>Portuninae</taxon>
        <taxon>Portunus</taxon>
    </lineage>
</organism>
<evidence type="ECO:0000256" key="1">
    <source>
        <dbReference type="SAM" id="MobiDB-lite"/>
    </source>
</evidence>
<comment type="caution">
    <text evidence="2">The sequence shown here is derived from an EMBL/GenBank/DDBJ whole genome shotgun (WGS) entry which is preliminary data.</text>
</comment>
<dbReference type="EMBL" id="VSRR010000514">
    <property type="protein sequence ID" value="MPC16523.1"/>
    <property type="molecule type" value="Genomic_DNA"/>
</dbReference>
<reference evidence="2 3" key="1">
    <citation type="submission" date="2019-05" db="EMBL/GenBank/DDBJ databases">
        <title>Another draft genome of Portunus trituberculatus and its Hox gene families provides insights of decapod evolution.</title>
        <authorList>
            <person name="Jeong J.-H."/>
            <person name="Song I."/>
            <person name="Kim S."/>
            <person name="Choi T."/>
            <person name="Kim D."/>
            <person name="Ryu S."/>
            <person name="Kim W."/>
        </authorList>
    </citation>
    <scope>NUCLEOTIDE SEQUENCE [LARGE SCALE GENOMIC DNA]</scope>
    <source>
        <tissue evidence="2">Muscle</tissue>
    </source>
</reference>
<evidence type="ECO:0000313" key="3">
    <source>
        <dbReference type="Proteomes" id="UP000324222"/>
    </source>
</evidence>
<evidence type="ECO:0000313" key="2">
    <source>
        <dbReference type="EMBL" id="MPC16523.1"/>
    </source>
</evidence>
<accession>A0A5B7D5R9</accession>
<keyword evidence="3" id="KW-1185">Reference proteome</keyword>
<feature type="region of interest" description="Disordered" evidence="1">
    <location>
        <begin position="68"/>
        <end position="87"/>
    </location>
</feature>
<dbReference type="AlphaFoldDB" id="A0A5B7D5R9"/>
<gene>
    <name evidence="2" type="ORF">E2C01_009349</name>
</gene>
<sequence length="87" mass="9735">MLHECLRWNYSEELPTAASPDHTALTRQWVALRERCLQIPCHSQTLRPGHSCRTRPATPSHLHILAHAGTPAPLHPHDTTDPPVTPV</sequence>
<proteinExistence type="predicted"/>